<evidence type="ECO:0000256" key="6">
    <source>
        <dbReference type="ARBA" id="ARBA00022989"/>
    </source>
</evidence>
<reference evidence="9 10" key="1">
    <citation type="submission" date="2017-05" db="EMBL/GenBank/DDBJ databases">
        <title>Vagococcus spp. assemblies.</title>
        <authorList>
            <person name="Gulvik C.A."/>
        </authorList>
    </citation>
    <scope>NUCLEOTIDE SEQUENCE [LARGE SCALE GENOMIC DNA]</scope>
    <source>
        <strain evidence="9 10">SS1995</strain>
    </source>
</reference>
<evidence type="ECO:0000256" key="8">
    <source>
        <dbReference type="SAM" id="Phobius"/>
    </source>
</evidence>
<evidence type="ECO:0000256" key="3">
    <source>
        <dbReference type="ARBA" id="ARBA00022448"/>
    </source>
</evidence>
<sequence>MKKSIPIISLILLGCVSLFIGVHSIPFQDILDLSEKQQLVLWSTRVPRTISLIVVGAISSVCGLIMQHLTQNKFVAPTTAGTMDSARVGMLVVMLFLPNASIFMKSGVAFIFAFVGTMLFIQLTKYLPANNQLMIPLVGVMFGNIIGSFVTFFAYQFQLVQNMTSWLQGNFSMVVRGDYELIYATLPVLIICYLFAYRFTLVGMGEDMATSIGLNYQRTQRLGLLLVSLASSLVLVTIGSLPFLGVIVPNIVSYYFGDQIKNTLWITAVSGSIFLVICDILSRILIQPYEVPVSLIVGIIGSVVFIVLLLRGQRYAIK</sequence>
<dbReference type="EMBL" id="NGJS01000003">
    <property type="protein sequence ID" value="RST99861.1"/>
    <property type="molecule type" value="Genomic_DNA"/>
</dbReference>
<evidence type="ECO:0000256" key="2">
    <source>
        <dbReference type="ARBA" id="ARBA00007935"/>
    </source>
</evidence>
<feature type="transmembrane region" description="Helical" evidence="8">
    <location>
        <begin position="222"/>
        <end position="244"/>
    </location>
</feature>
<feature type="transmembrane region" description="Helical" evidence="8">
    <location>
        <begin position="48"/>
        <end position="67"/>
    </location>
</feature>
<protein>
    <submittedName>
        <fullName evidence="9">Iron ABC transporter permease</fullName>
    </submittedName>
</protein>
<keyword evidence="4" id="KW-1003">Cell membrane</keyword>
<dbReference type="Gene3D" id="1.10.3470.10">
    <property type="entry name" value="ABC transporter involved in vitamin B12 uptake, BtuC"/>
    <property type="match status" value="1"/>
</dbReference>
<evidence type="ECO:0000256" key="1">
    <source>
        <dbReference type="ARBA" id="ARBA00004651"/>
    </source>
</evidence>
<keyword evidence="10" id="KW-1185">Reference proteome</keyword>
<dbReference type="PANTHER" id="PTHR30472">
    <property type="entry name" value="FERRIC ENTEROBACTIN TRANSPORT SYSTEM PERMEASE PROTEIN"/>
    <property type="match status" value="1"/>
</dbReference>
<evidence type="ECO:0000313" key="9">
    <source>
        <dbReference type="EMBL" id="RST99861.1"/>
    </source>
</evidence>
<evidence type="ECO:0000313" key="10">
    <source>
        <dbReference type="Proteomes" id="UP000287857"/>
    </source>
</evidence>
<dbReference type="InterPro" id="IPR037294">
    <property type="entry name" value="ABC_BtuC-like"/>
</dbReference>
<gene>
    <name evidence="9" type="ORF">CBF37_03830</name>
</gene>
<dbReference type="PROSITE" id="PS51257">
    <property type="entry name" value="PROKAR_LIPOPROTEIN"/>
    <property type="match status" value="1"/>
</dbReference>
<feature type="transmembrane region" description="Helical" evidence="8">
    <location>
        <begin position="293"/>
        <end position="312"/>
    </location>
</feature>
<dbReference type="AlphaFoldDB" id="A0A430A0Q1"/>
<dbReference type="Proteomes" id="UP000287857">
    <property type="component" value="Unassembled WGS sequence"/>
</dbReference>
<name>A0A430A0Q1_9ENTE</name>
<keyword evidence="3" id="KW-0813">Transport</keyword>
<keyword evidence="5 8" id="KW-0812">Transmembrane</keyword>
<dbReference type="RefSeq" id="WP_240626658.1">
    <property type="nucleotide sequence ID" value="NZ_NGJS01000003.1"/>
</dbReference>
<feature type="transmembrane region" description="Helical" evidence="8">
    <location>
        <begin position="264"/>
        <end position="286"/>
    </location>
</feature>
<keyword evidence="7 8" id="KW-0472">Membrane</keyword>
<feature type="transmembrane region" description="Helical" evidence="8">
    <location>
        <begin position="133"/>
        <end position="157"/>
    </location>
</feature>
<organism evidence="9 10">
    <name type="scientific">Vagococcus vulneris</name>
    <dbReference type="NCBI Taxonomy" id="1977869"/>
    <lineage>
        <taxon>Bacteria</taxon>
        <taxon>Bacillati</taxon>
        <taxon>Bacillota</taxon>
        <taxon>Bacilli</taxon>
        <taxon>Lactobacillales</taxon>
        <taxon>Enterococcaceae</taxon>
        <taxon>Vagococcus</taxon>
    </lineage>
</organism>
<dbReference type="Pfam" id="PF01032">
    <property type="entry name" value="FecCD"/>
    <property type="match status" value="1"/>
</dbReference>
<comment type="subcellular location">
    <subcellularLocation>
        <location evidence="1">Cell membrane</location>
        <topology evidence="1">Multi-pass membrane protein</topology>
    </subcellularLocation>
</comment>
<evidence type="ECO:0000256" key="4">
    <source>
        <dbReference type="ARBA" id="ARBA00022475"/>
    </source>
</evidence>
<dbReference type="SUPFAM" id="SSF81345">
    <property type="entry name" value="ABC transporter involved in vitamin B12 uptake, BtuC"/>
    <property type="match status" value="1"/>
</dbReference>
<comment type="caution">
    <text evidence="9">The sequence shown here is derived from an EMBL/GenBank/DDBJ whole genome shotgun (WGS) entry which is preliminary data.</text>
</comment>
<dbReference type="PANTHER" id="PTHR30472:SF27">
    <property type="entry name" value="PETROBACTIN IMPORT SYSTEM PERMEASE PROTEIN YCLN"/>
    <property type="match status" value="1"/>
</dbReference>
<dbReference type="CDD" id="cd06550">
    <property type="entry name" value="TM_ABC_iron-siderophores_like"/>
    <property type="match status" value="1"/>
</dbReference>
<keyword evidence="6 8" id="KW-1133">Transmembrane helix</keyword>
<dbReference type="GO" id="GO:0005886">
    <property type="term" value="C:plasma membrane"/>
    <property type="evidence" value="ECO:0007669"/>
    <property type="project" value="UniProtKB-SubCell"/>
</dbReference>
<evidence type="ECO:0000256" key="5">
    <source>
        <dbReference type="ARBA" id="ARBA00022692"/>
    </source>
</evidence>
<feature type="transmembrane region" description="Helical" evidence="8">
    <location>
        <begin position="181"/>
        <end position="201"/>
    </location>
</feature>
<proteinExistence type="inferred from homology"/>
<evidence type="ECO:0000256" key="7">
    <source>
        <dbReference type="ARBA" id="ARBA00023136"/>
    </source>
</evidence>
<dbReference type="GO" id="GO:0022857">
    <property type="term" value="F:transmembrane transporter activity"/>
    <property type="evidence" value="ECO:0007669"/>
    <property type="project" value="InterPro"/>
</dbReference>
<comment type="similarity">
    <text evidence="2">Belongs to the binding-protein-dependent transport system permease family. FecCD subfamily.</text>
</comment>
<accession>A0A430A0Q1</accession>
<dbReference type="GO" id="GO:0033214">
    <property type="term" value="P:siderophore-iron import into cell"/>
    <property type="evidence" value="ECO:0007669"/>
    <property type="project" value="TreeGrafter"/>
</dbReference>
<dbReference type="InterPro" id="IPR000522">
    <property type="entry name" value="ABC_transptr_permease_BtuC"/>
</dbReference>